<evidence type="ECO:0000313" key="2">
    <source>
        <dbReference type="EMBL" id="MBC8520129.1"/>
    </source>
</evidence>
<reference evidence="2 3" key="1">
    <citation type="submission" date="2020-08" db="EMBL/GenBank/DDBJ databases">
        <title>Bridging the membrane lipid divide: bacteria of the FCB group superphylum have the potential to synthesize archaeal ether lipids.</title>
        <authorList>
            <person name="Villanueva L."/>
            <person name="Von Meijenfeldt F.A.B."/>
            <person name="Westbye A.B."/>
            <person name="Yadav S."/>
            <person name="Hopmans E.C."/>
            <person name="Dutilh B.E."/>
            <person name="Sinninghe Damste J.S."/>
        </authorList>
    </citation>
    <scope>NUCLEOTIDE SEQUENCE [LARGE SCALE GENOMIC DNA]</scope>
    <source>
        <strain evidence="2">NIOZ-UU100</strain>
    </source>
</reference>
<proteinExistence type="predicted"/>
<dbReference type="InterPro" id="IPR038726">
    <property type="entry name" value="PDDEXK_AddAB-type"/>
</dbReference>
<comment type="caution">
    <text evidence="2">The sequence shown here is derived from an EMBL/GenBank/DDBJ whole genome shotgun (WGS) entry which is preliminary data.</text>
</comment>
<name>A0A8J6P4G1_9GAMM</name>
<evidence type="ECO:0000313" key="3">
    <source>
        <dbReference type="Proteomes" id="UP000654401"/>
    </source>
</evidence>
<protein>
    <submittedName>
        <fullName evidence="2">PD-(D/E)XK nuclease family protein</fullName>
    </submittedName>
</protein>
<dbReference type="InterPro" id="IPR019925">
    <property type="entry name" value="DNA_repair_protein_predicted"/>
</dbReference>
<dbReference type="Proteomes" id="UP000654401">
    <property type="component" value="Unassembled WGS sequence"/>
</dbReference>
<dbReference type="InterPro" id="IPR011604">
    <property type="entry name" value="PDDEXK-like_dom_sf"/>
</dbReference>
<gene>
    <name evidence="2" type="ORF">H8D24_06965</name>
</gene>
<feature type="domain" description="PD-(D/E)XK endonuclease-like" evidence="1">
    <location>
        <begin position="607"/>
        <end position="877"/>
    </location>
</feature>
<dbReference type="InterPro" id="IPR027417">
    <property type="entry name" value="P-loop_NTPase"/>
</dbReference>
<dbReference type="EMBL" id="JACNFK010000034">
    <property type="protein sequence ID" value="MBC8520129.1"/>
    <property type="molecule type" value="Genomic_DNA"/>
</dbReference>
<sequence>MNLTLTATARQARYLRDRWGDDQLQRGVAVWETPAILSVSAWIREQWDRQLQRGADLPHLLSAEQERVVWRQTIPHELLGEESFLRKGDLVEHAIVANQIFNRWRERGAGLPIDSHVDEQELFRRWQLQFKEYCERHDLLEHARIAEWLRELLFDGGMEILPETVSIYGASQFSRSERQIIEQLNELGCEVREEGGVSISSVVVKSSLPSESEEEVAVAYWLRDYLQDNPGHKVAVVVPGLYGRRNRLERLFGFILMPETRVRSLSNNLLPYRFSSGPSLLQDPRINTAMQLMELAGRGLPLQEAASLLRSPWLLQGAEIEVRSILELRLRHWRNPEVSLATLIRLFEQESVDGGIYATRFLGALRALEGLWLSEARLTTTEWAGNFSRVLAFFEWAENGEKSDIALAAYNSWRDGLDRFSSIGDFTGVISFSAAILEFRQILARMDIQYDQAVDAAVEIVTPEEARGVGYDALWVMGMDDRSWPARRELSPFLSLEWQRGQVPMAACGNNLKIAEEMVAGFSVAADKVFFSFAESSEGEGGEESLRATSMVGDVPFMDYQSLGLKTTVEKWWLDSDNISLEEIDEGALSLQYGSRVRGGSSILANQSQCPFRAFVRHRLQAESVEREQLGLDPRERGTLVHNLLERCWQQLGLSSIKLKQIDEQVLRSLVAAVAEETVEKFRHSRKDRMGDDFAANEAARLSRLAMRFLQLDRGRVAEFRIEEMEQLHTIALDGITISVKMDRVDRLEDGRRVLIDYKSGKVSSASWQGERPEEPQLPLYTTLLDDVAAVLFGQVQVGEVAYKGEQEDESLLKGADGKGRGGRRKVVVSGGWGEQIGQWRAVVTDLAVEFREGVATVDPLKGKNSCQYCGLESLCRVEYEVAEK</sequence>
<evidence type="ECO:0000259" key="1">
    <source>
        <dbReference type="Pfam" id="PF12705"/>
    </source>
</evidence>
<organism evidence="2 3">
    <name type="scientific">Candidatus Thiopontia autotrophica</name>
    <dbReference type="NCBI Taxonomy" id="2841688"/>
    <lineage>
        <taxon>Bacteria</taxon>
        <taxon>Pseudomonadati</taxon>
        <taxon>Pseudomonadota</taxon>
        <taxon>Gammaproteobacteria</taxon>
        <taxon>Candidatus Thiopontia</taxon>
    </lineage>
</organism>
<dbReference type="Gene3D" id="3.90.320.10">
    <property type="match status" value="1"/>
</dbReference>
<dbReference type="NCBIfam" id="TIGR03623">
    <property type="entry name" value="probable DNA repair protein"/>
    <property type="match status" value="1"/>
</dbReference>
<accession>A0A8J6P4G1</accession>
<dbReference type="AlphaFoldDB" id="A0A8J6P4G1"/>
<dbReference type="Pfam" id="PF12705">
    <property type="entry name" value="PDDEXK_1"/>
    <property type="match status" value="1"/>
</dbReference>
<dbReference type="SUPFAM" id="SSF52540">
    <property type="entry name" value="P-loop containing nucleoside triphosphate hydrolases"/>
    <property type="match status" value="1"/>
</dbReference>